<dbReference type="GO" id="GO:0046677">
    <property type="term" value="P:response to antibiotic"/>
    <property type="evidence" value="ECO:0007669"/>
    <property type="project" value="UniProtKB-UniRule"/>
</dbReference>
<dbReference type="InterPro" id="IPR006311">
    <property type="entry name" value="TAT_signal"/>
</dbReference>
<reference evidence="9 10" key="1">
    <citation type="submission" date="2018-03" db="EMBL/GenBank/DDBJ databases">
        <title>Genomic Encyclopedia of Archaeal and Bacterial Type Strains, Phase II (KMG-II): from individual species to whole genera.</title>
        <authorList>
            <person name="Goeker M."/>
        </authorList>
    </citation>
    <scope>NUCLEOTIDE SEQUENCE [LARGE SCALE GENOMIC DNA]</scope>
    <source>
        <strain evidence="9 10">DSM 45348</strain>
    </source>
</reference>
<dbReference type="InterPro" id="IPR000871">
    <property type="entry name" value="Beta-lactam_class-A"/>
</dbReference>
<proteinExistence type="inferred from homology"/>
<dbReference type="Gene3D" id="3.40.710.10">
    <property type="entry name" value="DD-peptidase/beta-lactamase superfamily"/>
    <property type="match status" value="1"/>
</dbReference>
<comment type="catalytic activity">
    <reaction evidence="6">
        <text>a beta-lactam + H2O = a substituted beta-amino acid</text>
        <dbReference type="Rhea" id="RHEA:20401"/>
        <dbReference type="ChEBI" id="CHEBI:15377"/>
        <dbReference type="ChEBI" id="CHEBI:35627"/>
        <dbReference type="ChEBI" id="CHEBI:140347"/>
        <dbReference type="EC" id="3.5.2.6"/>
    </reaction>
</comment>
<evidence type="ECO:0000256" key="3">
    <source>
        <dbReference type="ARBA" id="ARBA00018879"/>
    </source>
</evidence>
<evidence type="ECO:0000256" key="5">
    <source>
        <dbReference type="ARBA" id="ARBA00023251"/>
    </source>
</evidence>
<accession>A0A2T0RQE1</accession>
<dbReference type="PANTHER" id="PTHR35333:SF3">
    <property type="entry name" value="BETA-LACTAMASE-TYPE TRANSPEPTIDASE FOLD CONTAINING PROTEIN"/>
    <property type="match status" value="1"/>
</dbReference>
<dbReference type="SUPFAM" id="SSF56601">
    <property type="entry name" value="beta-lactamase/transpeptidase-like"/>
    <property type="match status" value="1"/>
</dbReference>
<keyword evidence="10" id="KW-1185">Reference proteome</keyword>
<comment type="caution">
    <text evidence="9">The sequence shown here is derived from an EMBL/GenBank/DDBJ whole genome shotgun (WGS) entry which is preliminary data.</text>
</comment>
<sequence length="292" mass="31087">MRDLLTRRTLLTGGATTAALLLLPSAAHANSGLSELEREYDARIGGFALDTGNGRTVQHRATELFPLLSTFKVLASAAVLRRARTCDPGLLDRVIHYDAADLVTYSPITSQHVEDGMTVAALCEAALTYSDNTAGNLLLRLLGGPPAVTRYARGLGDPVTRLDRWETALNDWSPTELRDTTSAKAMGRNLQAVTLGQALHPEDRARLTGWLRMNTTGDARIRAGLPAGWVVGDKTGSSDAYGAANDIAVVQPPSGAAIVLAIYTNRNAPDATYDNTLVARTATALVRALGRL</sequence>
<dbReference type="EMBL" id="PVZG01000015">
    <property type="protein sequence ID" value="PRY23352.1"/>
    <property type="molecule type" value="Genomic_DNA"/>
</dbReference>
<dbReference type="AlphaFoldDB" id="A0A2T0RQE1"/>
<dbReference type="Proteomes" id="UP000239209">
    <property type="component" value="Unassembled WGS sequence"/>
</dbReference>
<dbReference type="NCBIfam" id="NF033103">
    <property type="entry name" value="bla_class_A"/>
    <property type="match status" value="1"/>
</dbReference>
<evidence type="ECO:0000256" key="2">
    <source>
        <dbReference type="ARBA" id="ARBA00012865"/>
    </source>
</evidence>
<dbReference type="PROSITE" id="PS00146">
    <property type="entry name" value="BETA_LACTAMASE_A"/>
    <property type="match status" value="1"/>
</dbReference>
<keyword evidence="4 6" id="KW-0378">Hydrolase</keyword>
<evidence type="ECO:0000256" key="1">
    <source>
        <dbReference type="ARBA" id="ARBA00009009"/>
    </source>
</evidence>
<dbReference type="InterPro" id="IPR045155">
    <property type="entry name" value="Beta-lactam_cat"/>
</dbReference>
<dbReference type="RefSeq" id="WP_106129694.1">
    <property type="nucleotide sequence ID" value="NZ_PVZG01000015.1"/>
</dbReference>
<evidence type="ECO:0000259" key="8">
    <source>
        <dbReference type="Pfam" id="PF13354"/>
    </source>
</evidence>
<keyword evidence="5 6" id="KW-0046">Antibiotic resistance</keyword>
<evidence type="ECO:0000256" key="4">
    <source>
        <dbReference type="ARBA" id="ARBA00022801"/>
    </source>
</evidence>
<dbReference type="GO" id="GO:0008800">
    <property type="term" value="F:beta-lactamase activity"/>
    <property type="evidence" value="ECO:0007669"/>
    <property type="project" value="UniProtKB-UniRule"/>
</dbReference>
<name>A0A2T0RQE1_9ACTN</name>
<dbReference type="OrthoDB" id="9784149at2"/>
<evidence type="ECO:0000256" key="6">
    <source>
        <dbReference type="RuleBase" id="RU361140"/>
    </source>
</evidence>
<dbReference type="InterPro" id="IPR012338">
    <property type="entry name" value="Beta-lactam/transpept-like"/>
</dbReference>
<feature type="chain" id="PRO_5015741537" description="Beta-lactamase" evidence="7">
    <location>
        <begin position="30"/>
        <end position="292"/>
    </location>
</feature>
<organism evidence="9 10">
    <name type="scientific">Pseudosporangium ferrugineum</name>
    <dbReference type="NCBI Taxonomy" id="439699"/>
    <lineage>
        <taxon>Bacteria</taxon>
        <taxon>Bacillati</taxon>
        <taxon>Actinomycetota</taxon>
        <taxon>Actinomycetes</taxon>
        <taxon>Micromonosporales</taxon>
        <taxon>Micromonosporaceae</taxon>
        <taxon>Pseudosporangium</taxon>
    </lineage>
</organism>
<dbReference type="PANTHER" id="PTHR35333">
    <property type="entry name" value="BETA-LACTAMASE"/>
    <property type="match status" value="1"/>
</dbReference>
<dbReference type="EC" id="3.5.2.6" evidence="2 6"/>
<feature type="signal peptide" evidence="7">
    <location>
        <begin position="1"/>
        <end position="29"/>
    </location>
</feature>
<evidence type="ECO:0000256" key="7">
    <source>
        <dbReference type="SAM" id="SignalP"/>
    </source>
</evidence>
<feature type="domain" description="Beta-lactamase class A catalytic" evidence="8">
    <location>
        <begin position="48"/>
        <end position="264"/>
    </location>
</feature>
<dbReference type="PROSITE" id="PS51318">
    <property type="entry name" value="TAT"/>
    <property type="match status" value="1"/>
</dbReference>
<dbReference type="GO" id="GO:0030655">
    <property type="term" value="P:beta-lactam antibiotic catabolic process"/>
    <property type="evidence" value="ECO:0007669"/>
    <property type="project" value="InterPro"/>
</dbReference>
<dbReference type="PRINTS" id="PR00118">
    <property type="entry name" value="BLACTAMASEA"/>
</dbReference>
<protein>
    <recommendedName>
        <fullName evidence="3 6">Beta-lactamase</fullName>
        <ecNumber evidence="2 6">3.5.2.6</ecNumber>
    </recommendedName>
</protein>
<gene>
    <name evidence="9" type="ORF">CLV70_11579</name>
</gene>
<dbReference type="InterPro" id="IPR023650">
    <property type="entry name" value="Beta-lactam_class-A_AS"/>
</dbReference>
<comment type="similarity">
    <text evidence="1 6">Belongs to the class-A beta-lactamase family.</text>
</comment>
<evidence type="ECO:0000313" key="9">
    <source>
        <dbReference type="EMBL" id="PRY23352.1"/>
    </source>
</evidence>
<keyword evidence="7" id="KW-0732">Signal</keyword>
<evidence type="ECO:0000313" key="10">
    <source>
        <dbReference type="Proteomes" id="UP000239209"/>
    </source>
</evidence>
<dbReference type="Pfam" id="PF13354">
    <property type="entry name" value="Beta-lactamase2"/>
    <property type="match status" value="1"/>
</dbReference>